<evidence type="ECO:0000256" key="7">
    <source>
        <dbReference type="SAM" id="MobiDB-lite"/>
    </source>
</evidence>
<evidence type="ECO:0000313" key="10">
    <source>
        <dbReference type="EMBL" id="EFN52009.1"/>
    </source>
</evidence>
<proteinExistence type="inferred from homology"/>
<feature type="repeat" description="ANK" evidence="6">
    <location>
        <begin position="525"/>
        <end position="557"/>
    </location>
</feature>
<protein>
    <recommendedName>
        <fullName evidence="12">Helicase ATP-binding domain-containing protein</fullName>
    </recommendedName>
</protein>
<dbReference type="InterPro" id="IPR036867">
    <property type="entry name" value="R3H_dom_sf"/>
</dbReference>
<dbReference type="GO" id="GO:0003723">
    <property type="term" value="F:RNA binding"/>
    <property type="evidence" value="ECO:0007669"/>
    <property type="project" value="UniProtKB-KW"/>
</dbReference>
<dbReference type="InterPro" id="IPR001374">
    <property type="entry name" value="R3H_dom"/>
</dbReference>
<evidence type="ECO:0000256" key="6">
    <source>
        <dbReference type="PROSITE-ProRule" id="PRU00023"/>
    </source>
</evidence>
<sequence>MSGRGGPGDGRGGGRGRGRLRPGLRPVAENTRLSITEQLELFQRSDATGELPGSASGRQQAGTEYAFPPGLSNHDRAVVHAECKKYGFTSKSHGKNESRCVCVYKRQQRRGGDPAFELPLGPQSLAALEAYFHAHPPSQAELAGIAGQGRDVDLQDSYGTGEAGSSSEDEAEEEAAAEGDAVEAAAAGAQAGADGQQQQQQAEAGGRKKGRGGGGAKQHAAAFSEAESLIAGREALPIASFREQIVSALDSSQVVLIAGETGCGKTTQVPQYILEDAWYRGKGCRVVCTQPRRISAVSVAERVAAERGEGVGDNVGYTIRLESRGGPASSLMFCTNGVLLRMLTAGARGGGGGGGGPARDPLASVTHLVVDEIHERDRFADFLLILVRDLLPAHPHLRVVLMSATLHIDLFSGYFGGCPVVRVPGFTHPVEDFYLESILALTGYQEAAVRQVGGLTGGTGASRATAPPPASLPAKERRRIEEAIEAAFTTGTDEAFEALLEVTGAAGADDMSQGAPGVNVKHTAKGATALMAAAVHGRADVVSALLSNGADPSVALPGAGAQTARDLAALYGHGAVVEVLDEFGEGAAAAEELANAALALSHYQAQTNADEVDVDLIHLLLMYACQEGVFKKTDAEAAAAAAAGPQVLGAVLVFLPGWDEIMRLKEKLESSPAFGSSRYQLLPLHSMVAPAEQRRVFVRPPAGVRKIVLATNIAPVVAPHHTTPQPCLTPP</sequence>
<dbReference type="SUPFAM" id="SSF82708">
    <property type="entry name" value="R3H domain"/>
    <property type="match status" value="1"/>
</dbReference>
<dbReference type="Pfam" id="PF01424">
    <property type="entry name" value="R3H"/>
    <property type="match status" value="1"/>
</dbReference>
<evidence type="ECO:0000259" key="8">
    <source>
        <dbReference type="PROSITE" id="PS51061"/>
    </source>
</evidence>
<dbReference type="CDD" id="cd17917">
    <property type="entry name" value="DEXHc_RHA-like"/>
    <property type="match status" value="1"/>
</dbReference>
<feature type="domain" description="Helicase ATP-binding" evidence="9">
    <location>
        <begin position="246"/>
        <end position="424"/>
    </location>
</feature>
<dbReference type="InterPro" id="IPR011545">
    <property type="entry name" value="DEAD/DEAH_box_helicase_dom"/>
</dbReference>
<dbReference type="SUPFAM" id="SSF48403">
    <property type="entry name" value="Ankyrin repeat"/>
    <property type="match status" value="1"/>
</dbReference>
<keyword evidence="2" id="KW-0378">Hydrolase</keyword>
<dbReference type="Gene3D" id="3.30.1370.50">
    <property type="entry name" value="R3H-like domain"/>
    <property type="match status" value="1"/>
</dbReference>
<evidence type="ECO:0000256" key="5">
    <source>
        <dbReference type="ARBA" id="ARBA00060772"/>
    </source>
</evidence>
<dbReference type="InterPro" id="IPR027417">
    <property type="entry name" value="P-loop_NTPase"/>
</dbReference>
<dbReference type="GO" id="GO:0004386">
    <property type="term" value="F:helicase activity"/>
    <property type="evidence" value="ECO:0007669"/>
    <property type="project" value="TreeGrafter"/>
</dbReference>
<dbReference type="SMART" id="SM00248">
    <property type="entry name" value="ANK"/>
    <property type="match status" value="1"/>
</dbReference>
<dbReference type="PROSITE" id="PS51061">
    <property type="entry name" value="R3H"/>
    <property type="match status" value="1"/>
</dbReference>
<evidence type="ECO:0000256" key="2">
    <source>
        <dbReference type="ARBA" id="ARBA00022801"/>
    </source>
</evidence>
<dbReference type="PROSITE" id="PS50297">
    <property type="entry name" value="ANK_REP_REGION"/>
    <property type="match status" value="1"/>
</dbReference>
<dbReference type="Pfam" id="PF00270">
    <property type="entry name" value="DEAD"/>
    <property type="match status" value="1"/>
</dbReference>
<comment type="similarity">
    <text evidence="5">Belongs to the DExH box helicase family.</text>
</comment>
<dbReference type="EMBL" id="GL433859">
    <property type="protein sequence ID" value="EFN52009.1"/>
    <property type="molecule type" value="Genomic_DNA"/>
</dbReference>
<dbReference type="Pfam" id="PF00023">
    <property type="entry name" value="Ank"/>
    <property type="match status" value="1"/>
</dbReference>
<evidence type="ECO:0000256" key="4">
    <source>
        <dbReference type="ARBA" id="ARBA00022884"/>
    </source>
</evidence>
<dbReference type="RefSeq" id="XP_005844111.1">
    <property type="nucleotide sequence ID" value="XM_005844049.1"/>
</dbReference>
<dbReference type="AlphaFoldDB" id="E1ZQE2"/>
<evidence type="ECO:0000259" key="9">
    <source>
        <dbReference type="PROSITE" id="PS51192"/>
    </source>
</evidence>
<dbReference type="Gene3D" id="1.25.40.20">
    <property type="entry name" value="Ankyrin repeat-containing domain"/>
    <property type="match status" value="1"/>
</dbReference>
<gene>
    <name evidence="10" type="ORF">CHLNCDRAFT_139551</name>
</gene>
<feature type="region of interest" description="Disordered" evidence="7">
    <location>
        <begin position="151"/>
        <end position="220"/>
    </location>
</feature>
<dbReference type="SMART" id="SM00487">
    <property type="entry name" value="DEXDc"/>
    <property type="match status" value="1"/>
</dbReference>
<feature type="region of interest" description="Disordered" evidence="7">
    <location>
        <begin position="1"/>
        <end position="72"/>
    </location>
</feature>
<dbReference type="PANTHER" id="PTHR18934">
    <property type="entry name" value="ATP-DEPENDENT RNA HELICASE"/>
    <property type="match status" value="1"/>
</dbReference>
<dbReference type="eggNOG" id="KOG0920">
    <property type="taxonomic scope" value="Eukaryota"/>
</dbReference>
<dbReference type="GO" id="GO:0016787">
    <property type="term" value="F:hydrolase activity"/>
    <property type="evidence" value="ECO:0007669"/>
    <property type="project" value="UniProtKB-KW"/>
</dbReference>
<evidence type="ECO:0000313" key="11">
    <source>
        <dbReference type="Proteomes" id="UP000008141"/>
    </source>
</evidence>
<accession>E1ZQE2</accession>
<keyword evidence="6" id="KW-0040">ANK repeat</keyword>
<dbReference type="SMART" id="SM00393">
    <property type="entry name" value="R3H"/>
    <property type="match status" value="1"/>
</dbReference>
<dbReference type="InterPro" id="IPR002110">
    <property type="entry name" value="Ankyrin_rpt"/>
</dbReference>
<dbReference type="STRING" id="554065.E1ZQE2"/>
<dbReference type="GO" id="GO:0005524">
    <property type="term" value="F:ATP binding"/>
    <property type="evidence" value="ECO:0007669"/>
    <property type="project" value="UniProtKB-KW"/>
</dbReference>
<name>E1ZQE2_CHLVA</name>
<keyword evidence="11" id="KW-1185">Reference proteome</keyword>
<evidence type="ECO:0000256" key="1">
    <source>
        <dbReference type="ARBA" id="ARBA00022741"/>
    </source>
</evidence>
<keyword evidence="3" id="KW-0067">ATP-binding</keyword>
<keyword evidence="4" id="KW-0694">RNA-binding</keyword>
<dbReference type="PANTHER" id="PTHR18934:SF213">
    <property type="entry name" value="3'-5' RNA HELICASE YTHDC2"/>
    <property type="match status" value="1"/>
</dbReference>
<dbReference type="PROSITE" id="PS51192">
    <property type="entry name" value="HELICASE_ATP_BIND_1"/>
    <property type="match status" value="1"/>
</dbReference>
<dbReference type="PROSITE" id="PS50088">
    <property type="entry name" value="ANK_REPEAT"/>
    <property type="match status" value="1"/>
</dbReference>
<feature type="compositionally biased region" description="Gly residues" evidence="7">
    <location>
        <begin position="1"/>
        <end position="13"/>
    </location>
</feature>
<dbReference type="InParanoid" id="E1ZQE2"/>
<keyword evidence="1" id="KW-0547">Nucleotide-binding</keyword>
<evidence type="ECO:0008006" key="12">
    <source>
        <dbReference type="Google" id="ProtNLM"/>
    </source>
</evidence>
<feature type="compositionally biased region" description="Low complexity" evidence="7">
    <location>
        <begin position="182"/>
        <end position="204"/>
    </location>
</feature>
<dbReference type="InterPro" id="IPR036770">
    <property type="entry name" value="Ankyrin_rpt-contain_sf"/>
</dbReference>
<dbReference type="FunFam" id="3.40.50.300:FF:000526">
    <property type="entry name" value="DExH-box ATP-dependent RNA helicase DExH3"/>
    <property type="match status" value="1"/>
</dbReference>
<feature type="domain" description="R3H" evidence="8">
    <location>
        <begin position="29"/>
        <end position="107"/>
    </location>
</feature>
<dbReference type="Proteomes" id="UP000008141">
    <property type="component" value="Unassembled WGS sequence"/>
</dbReference>
<dbReference type="GeneID" id="17351353"/>
<dbReference type="InterPro" id="IPR014001">
    <property type="entry name" value="Helicase_ATP-bd"/>
</dbReference>
<dbReference type="Gene3D" id="3.40.50.300">
    <property type="entry name" value="P-loop containing nucleotide triphosphate hydrolases"/>
    <property type="match status" value="2"/>
</dbReference>
<feature type="compositionally biased region" description="Acidic residues" evidence="7">
    <location>
        <begin position="167"/>
        <end position="181"/>
    </location>
</feature>
<dbReference type="OrthoDB" id="5600252at2759"/>
<organism evidence="11">
    <name type="scientific">Chlorella variabilis</name>
    <name type="common">Green alga</name>
    <dbReference type="NCBI Taxonomy" id="554065"/>
    <lineage>
        <taxon>Eukaryota</taxon>
        <taxon>Viridiplantae</taxon>
        <taxon>Chlorophyta</taxon>
        <taxon>core chlorophytes</taxon>
        <taxon>Trebouxiophyceae</taxon>
        <taxon>Chlorellales</taxon>
        <taxon>Chlorellaceae</taxon>
        <taxon>Chlorella clade</taxon>
        <taxon>Chlorella</taxon>
    </lineage>
</organism>
<dbReference type="KEGG" id="cvr:CHLNCDRAFT_139551"/>
<dbReference type="SUPFAM" id="SSF52540">
    <property type="entry name" value="P-loop containing nucleoside triphosphate hydrolases"/>
    <property type="match status" value="2"/>
</dbReference>
<evidence type="ECO:0000256" key="3">
    <source>
        <dbReference type="ARBA" id="ARBA00022840"/>
    </source>
</evidence>
<reference evidence="10 11" key="1">
    <citation type="journal article" date="2010" name="Plant Cell">
        <title>The Chlorella variabilis NC64A genome reveals adaptation to photosymbiosis, coevolution with viruses, and cryptic sex.</title>
        <authorList>
            <person name="Blanc G."/>
            <person name="Duncan G."/>
            <person name="Agarkova I."/>
            <person name="Borodovsky M."/>
            <person name="Gurnon J."/>
            <person name="Kuo A."/>
            <person name="Lindquist E."/>
            <person name="Lucas S."/>
            <person name="Pangilinan J."/>
            <person name="Polle J."/>
            <person name="Salamov A."/>
            <person name="Terry A."/>
            <person name="Yamada T."/>
            <person name="Dunigan D.D."/>
            <person name="Grigoriev I.V."/>
            <person name="Claverie J.M."/>
            <person name="Van Etten J.L."/>
        </authorList>
    </citation>
    <scope>NUCLEOTIDE SEQUENCE [LARGE SCALE GENOMIC DNA]</scope>
    <source>
        <strain evidence="10 11">NC64A</strain>
    </source>
</reference>